<evidence type="ECO:0000313" key="2">
    <source>
        <dbReference type="Proteomes" id="UP000266677"/>
    </source>
</evidence>
<dbReference type="Gene3D" id="3.40.50.1010">
    <property type="entry name" value="5'-nuclease"/>
    <property type="match status" value="1"/>
</dbReference>
<dbReference type="OrthoDB" id="3292949at2"/>
<evidence type="ECO:0008006" key="3">
    <source>
        <dbReference type="Google" id="ProtNLM"/>
    </source>
</evidence>
<dbReference type="SUPFAM" id="SSF88723">
    <property type="entry name" value="PIN domain-like"/>
    <property type="match status" value="1"/>
</dbReference>
<protein>
    <recommendedName>
        <fullName evidence="3">PIN domain-containing protein</fullName>
    </recommendedName>
</protein>
<gene>
    <name evidence="1" type="ORF">D5S18_16120</name>
</gene>
<reference evidence="1 2" key="1">
    <citation type="submission" date="2018-09" db="EMBL/GenBank/DDBJ databases">
        <title>YIM PH21274 draft genome.</title>
        <authorList>
            <person name="Miao C."/>
        </authorList>
    </citation>
    <scope>NUCLEOTIDE SEQUENCE [LARGE SCALE GENOMIC DNA]</scope>
    <source>
        <strain evidence="1 2">YIM PH 21724</strain>
    </source>
</reference>
<sequence length="131" mass="14107">MSLLGEPDHHPDKRQLVGLLKAYEQAGFMVGLSVVTLAEQRRAGQAGQRLLWWSSRLIRVPVSEEIAEHARDLLDAAGLDGHRSVVDALVVATAATSPDQARVVSSDASHIPKLCAAASEGRPLAVEFRHV</sequence>
<proteinExistence type="predicted"/>
<name>A0A3A4KB86_9NOCA</name>
<dbReference type="InterPro" id="IPR029060">
    <property type="entry name" value="PIN-like_dom_sf"/>
</dbReference>
<accession>A0A3A4KB86</accession>
<dbReference type="EMBL" id="QZFU01000019">
    <property type="protein sequence ID" value="RJO75315.1"/>
    <property type="molecule type" value="Genomic_DNA"/>
</dbReference>
<dbReference type="AlphaFoldDB" id="A0A3A4KB86"/>
<organism evidence="1 2">
    <name type="scientific">Nocardia panacis</name>
    <dbReference type="NCBI Taxonomy" id="2340916"/>
    <lineage>
        <taxon>Bacteria</taxon>
        <taxon>Bacillati</taxon>
        <taxon>Actinomycetota</taxon>
        <taxon>Actinomycetes</taxon>
        <taxon>Mycobacteriales</taxon>
        <taxon>Nocardiaceae</taxon>
        <taxon>Nocardia</taxon>
    </lineage>
</organism>
<dbReference type="Proteomes" id="UP000266677">
    <property type="component" value="Unassembled WGS sequence"/>
</dbReference>
<evidence type="ECO:0000313" key="1">
    <source>
        <dbReference type="EMBL" id="RJO75315.1"/>
    </source>
</evidence>
<comment type="caution">
    <text evidence="1">The sequence shown here is derived from an EMBL/GenBank/DDBJ whole genome shotgun (WGS) entry which is preliminary data.</text>
</comment>
<keyword evidence="2" id="KW-1185">Reference proteome</keyword>